<dbReference type="InterPro" id="IPR050287">
    <property type="entry name" value="MTA/SAH_deaminase"/>
</dbReference>
<gene>
    <name evidence="4" type="ORF">Pan14r_43670</name>
</gene>
<sequence>MTGIRQTISLSVLIFLFGITHQVSSAQSPLNTRPTVGLRESEPTLTALTGATVRQSPEADPIQATVLIDGNRILDVGPNINVPPDARQIDCTGRYIYPGLIDAYSETDVDWSSGQQAGGYWNRYVTPRRNADDGSVVGSSAMQSLRQQGIAIRLVAPAGRIVKGRSVLRLMTDDETQRQILSDPRWVHVQLTVPRQRLSGETYPNSPMGATSLVRQTFYDADWYAKAWAAYQADRTLPRPERNSDLETLVDQIDGCTFVFDAPNERMAVRADKIAREFSLKTIIHGSGREYRAIDDIVKSGRPILVPVDFPDKPDVAMASAQNDMTLQTLLHWHHAPSNPARLSVAGVPFCLTTDGLDDGEGFLKAVRRSIEHGLDESAALAAVTTVPAQLLGIADDAGTIEAGKLANLFLTDQPWDHSDAKVIRTFVAGKSFWGDRNGQTNNDPLPGRWTASGTVNGRKTRFVLTIKRDKRNRWSAQVQNPAISEAESEPASDDEKASTPKPVSLDDVRRNQIRLTGTIDQADFAKVTDTALQPGTALLELITFTRDREPKVDGTLVTADGRRWSIRLQPAANKDVSETQDGDTSADTAKESAEDSEVAKTDDIPLLHPLGAYGTTGLPDQPAEVLLTRATVWTCADDDPKVQDVLIRDGKIAAVGTDLKTTDNGAVVSCDGKHITPGIIDCHSHIATDGGVNESGQAVSAEVRIGDFIDDSDITIFRHLAGGVTTANILHGSANPIGGQNQVIKMRWGGRMDQLRFKDAPAGIKFALGENVKRNPGRYPNTRMGVQEIIRDQLLAARQYDHRRSSMSDPSTHQLPVRRDLQLDALSQVQRGERWIHCHSYRQDEILATLSLLEEFGIQIGTLQHILEGYKVADAMKRHGAMGSSFSDWWAYKFEVYDAIPYNGVLMNDADVVVSYNSDDAELGRHLNTEAAKATKYGGVAATQALRFVTLHPARQLRIDDRVGSIESGKDADLVIWSGPPLSTTTRCEQTWIDGRCYFSLDKEAQWHQRDQTLRQTLIQKVLADGKPSGDDATGDKTVAEEDRWLRYDAFCTTRQQ</sequence>
<feature type="domain" description="Amidohydrolase-related" evidence="3">
    <location>
        <begin position="346"/>
        <end position="431"/>
    </location>
</feature>
<feature type="domain" description="Amidohydrolase-related" evidence="3">
    <location>
        <begin position="909"/>
        <end position="984"/>
    </location>
</feature>
<evidence type="ECO:0000259" key="3">
    <source>
        <dbReference type="Pfam" id="PF01979"/>
    </source>
</evidence>
<dbReference type="InterPro" id="IPR032466">
    <property type="entry name" value="Metal_Hydrolase"/>
</dbReference>
<dbReference type="SUPFAM" id="SSF51556">
    <property type="entry name" value="Metallo-dependent hydrolases"/>
    <property type="match status" value="2"/>
</dbReference>
<feature type="region of interest" description="Disordered" evidence="2">
    <location>
        <begin position="570"/>
        <end position="601"/>
    </location>
</feature>
<name>A0A5C5Y9K6_9PLAN</name>
<evidence type="ECO:0000313" key="5">
    <source>
        <dbReference type="Proteomes" id="UP000317238"/>
    </source>
</evidence>
<dbReference type="EMBL" id="SJPL01000001">
    <property type="protein sequence ID" value="TWT72050.1"/>
    <property type="molecule type" value="Genomic_DNA"/>
</dbReference>
<dbReference type="Gene3D" id="3.20.20.140">
    <property type="entry name" value="Metal-dependent hydrolases"/>
    <property type="match status" value="2"/>
</dbReference>
<dbReference type="GO" id="GO:0016810">
    <property type="term" value="F:hydrolase activity, acting on carbon-nitrogen (but not peptide) bonds"/>
    <property type="evidence" value="ECO:0007669"/>
    <property type="project" value="InterPro"/>
</dbReference>
<evidence type="ECO:0000256" key="2">
    <source>
        <dbReference type="SAM" id="MobiDB-lite"/>
    </source>
</evidence>
<dbReference type="Proteomes" id="UP000317238">
    <property type="component" value="Unassembled WGS sequence"/>
</dbReference>
<proteinExistence type="predicted"/>
<dbReference type="InterPro" id="IPR011059">
    <property type="entry name" value="Metal-dep_hydrolase_composite"/>
</dbReference>
<feature type="compositionally biased region" description="Basic and acidic residues" evidence="2">
    <location>
        <begin position="494"/>
        <end position="508"/>
    </location>
</feature>
<reference evidence="4 5" key="1">
    <citation type="submission" date="2019-02" db="EMBL/GenBank/DDBJ databases">
        <title>Deep-cultivation of Planctomycetes and their phenomic and genomic characterization uncovers novel biology.</title>
        <authorList>
            <person name="Wiegand S."/>
            <person name="Jogler M."/>
            <person name="Boedeker C."/>
            <person name="Pinto D."/>
            <person name="Vollmers J."/>
            <person name="Rivas-Marin E."/>
            <person name="Kohn T."/>
            <person name="Peeters S.H."/>
            <person name="Heuer A."/>
            <person name="Rast P."/>
            <person name="Oberbeckmann S."/>
            <person name="Bunk B."/>
            <person name="Jeske O."/>
            <person name="Meyerdierks A."/>
            <person name="Storesund J.E."/>
            <person name="Kallscheuer N."/>
            <person name="Luecker S."/>
            <person name="Lage O.M."/>
            <person name="Pohl T."/>
            <person name="Merkel B.J."/>
            <person name="Hornburger P."/>
            <person name="Mueller R.-W."/>
            <person name="Bruemmer F."/>
            <person name="Labrenz M."/>
            <person name="Spormann A.M."/>
            <person name="Op Den Camp H."/>
            <person name="Overmann J."/>
            <person name="Amann R."/>
            <person name="Jetten M.S.M."/>
            <person name="Mascher T."/>
            <person name="Medema M.H."/>
            <person name="Devos D.P."/>
            <person name="Kaster A.-K."/>
            <person name="Ovreas L."/>
            <person name="Rohde M."/>
            <person name="Galperin M.Y."/>
            <person name="Jogler C."/>
        </authorList>
    </citation>
    <scope>NUCLEOTIDE SEQUENCE [LARGE SCALE GENOMIC DNA]</scope>
    <source>
        <strain evidence="4 5">Pan14r</strain>
    </source>
</reference>
<dbReference type="SUPFAM" id="SSF51338">
    <property type="entry name" value="Composite domain of metallo-dependent hydrolases"/>
    <property type="match status" value="2"/>
</dbReference>
<feature type="compositionally biased region" description="Basic and acidic residues" evidence="2">
    <location>
        <begin position="589"/>
        <end position="601"/>
    </location>
</feature>
<accession>A0A5C5Y9K6</accession>
<organism evidence="4 5">
    <name type="scientific">Crateriforma conspicua</name>
    <dbReference type="NCBI Taxonomy" id="2527996"/>
    <lineage>
        <taxon>Bacteria</taxon>
        <taxon>Pseudomonadati</taxon>
        <taxon>Planctomycetota</taxon>
        <taxon>Planctomycetia</taxon>
        <taxon>Planctomycetales</taxon>
        <taxon>Planctomycetaceae</taxon>
        <taxon>Crateriforma</taxon>
    </lineage>
</organism>
<protein>
    <submittedName>
        <fullName evidence="4">Imidazolonepropionase</fullName>
    </submittedName>
</protein>
<dbReference type="InterPro" id="IPR006680">
    <property type="entry name" value="Amidohydro-rel"/>
</dbReference>
<evidence type="ECO:0000313" key="4">
    <source>
        <dbReference type="EMBL" id="TWT72050.1"/>
    </source>
</evidence>
<comment type="caution">
    <text evidence="4">The sequence shown here is derived from an EMBL/GenBank/DDBJ whole genome shotgun (WGS) entry which is preliminary data.</text>
</comment>
<dbReference type="CDD" id="cd01309">
    <property type="entry name" value="Met_dep_hydrolase_C"/>
    <property type="match status" value="1"/>
</dbReference>
<dbReference type="AlphaFoldDB" id="A0A5C5Y9K6"/>
<dbReference type="PANTHER" id="PTHR43794">
    <property type="entry name" value="AMINOHYDROLASE SSNA-RELATED"/>
    <property type="match status" value="1"/>
</dbReference>
<keyword evidence="5" id="KW-1185">Reference proteome</keyword>
<dbReference type="Gene3D" id="2.30.40.10">
    <property type="entry name" value="Urease, subunit C, domain 1"/>
    <property type="match status" value="2"/>
</dbReference>
<dbReference type="PANTHER" id="PTHR43794:SF11">
    <property type="entry name" value="AMIDOHYDROLASE-RELATED DOMAIN-CONTAINING PROTEIN"/>
    <property type="match status" value="1"/>
</dbReference>
<dbReference type="Pfam" id="PF01979">
    <property type="entry name" value="Amidohydro_1"/>
    <property type="match status" value="2"/>
</dbReference>
<feature type="region of interest" description="Disordered" evidence="2">
    <location>
        <begin position="475"/>
        <end position="508"/>
    </location>
</feature>
<keyword evidence="1" id="KW-0378">Hydrolase</keyword>
<evidence type="ECO:0000256" key="1">
    <source>
        <dbReference type="ARBA" id="ARBA00022801"/>
    </source>
</evidence>